<gene>
    <name evidence="2" type="ORF">FSB75_20390</name>
</gene>
<sequence length="100" mass="11235">MKPLKQIWLRLSFFFFAFTVSFALWAQDQTDGNSTSGSSSTTKTTNIHVSGDSSTTWYTQPWVWVIGAAIFILLLVALLSGNKNRDTVTTERTTVRDTRP</sequence>
<keyword evidence="1" id="KW-1133">Transmembrane helix</keyword>
<keyword evidence="3" id="KW-1185">Reference proteome</keyword>
<organism evidence="2 3">
    <name type="scientific">Flavisolibacter ginsenosidimutans</name>
    <dbReference type="NCBI Taxonomy" id="661481"/>
    <lineage>
        <taxon>Bacteria</taxon>
        <taxon>Pseudomonadati</taxon>
        <taxon>Bacteroidota</taxon>
        <taxon>Chitinophagia</taxon>
        <taxon>Chitinophagales</taxon>
        <taxon>Chitinophagaceae</taxon>
        <taxon>Flavisolibacter</taxon>
    </lineage>
</organism>
<feature type="transmembrane region" description="Helical" evidence="1">
    <location>
        <begin position="7"/>
        <end position="26"/>
    </location>
</feature>
<dbReference type="AlphaFoldDB" id="A0A5B8UQF5"/>
<dbReference type="KEGG" id="fgg:FSB75_20390"/>
<name>A0A5B8UQF5_9BACT</name>
<feature type="transmembrane region" description="Helical" evidence="1">
    <location>
        <begin position="62"/>
        <end position="79"/>
    </location>
</feature>
<proteinExistence type="predicted"/>
<dbReference type="Proteomes" id="UP000321204">
    <property type="component" value="Chromosome"/>
</dbReference>
<protein>
    <submittedName>
        <fullName evidence="2">Uncharacterized protein</fullName>
    </submittedName>
</protein>
<keyword evidence="1" id="KW-0472">Membrane</keyword>
<dbReference type="RefSeq" id="WP_146791239.1">
    <property type="nucleotide sequence ID" value="NZ_BAABIO010000003.1"/>
</dbReference>
<reference evidence="2 3" key="1">
    <citation type="journal article" date="2015" name="Int. J. Syst. Evol. Microbiol.">
        <title>Flavisolibacter ginsenosidimutans sp. nov., with ginsenoside-converting activity isolated from soil used for cultivating ginseng.</title>
        <authorList>
            <person name="Zhao Y."/>
            <person name="Liu Q."/>
            <person name="Kang M.S."/>
            <person name="Jin F."/>
            <person name="Yu H."/>
            <person name="Im W.T."/>
        </authorList>
    </citation>
    <scope>NUCLEOTIDE SEQUENCE [LARGE SCALE GENOMIC DNA]</scope>
    <source>
        <strain evidence="2 3">Gsoil 636</strain>
    </source>
</reference>
<accession>A0A5B8UQF5</accession>
<evidence type="ECO:0000256" key="1">
    <source>
        <dbReference type="SAM" id="Phobius"/>
    </source>
</evidence>
<keyword evidence="1" id="KW-0812">Transmembrane</keyword>
<evidence type="ECO:0000313" key="2">
    <source>
        <dbReference type="EMBL" id="QEC58165.1"/>
    </source>
</evidence>
<dbReference type="EMBL" id="CP042433">
    <property type="protein sequence ID" value="QEC58165.1"/>
    <property type="molecule type" value="Genomic_DNA"/>
</dbReference>
<evidence type="ECO:0000313" key="3">
    <source>
        <dbReference type="Proteomes" id="UP000321204"/>
    </source>
</evidence>